<name>A0A0A8YLQ5_ARUDO</name>
<organism evidence="1">
    <name type="scientific">Arundo donax</name>
    <name type="common">Giant reed</name>
    <name type="synonym">Donax arundinaceus</name>
    <dbReference type="NCBI Taxonomy" id="35708"/>
    <lineage>
        <taxon>Eukaryota</taxon>
        <taxon>Viridiplantae</taxon>
        <taxon>Streptophyta</taxon>
        <taxon>Embryophyta</taxon>
        <taxon>Tracheophyta</taxon>
        <taxon>Spermatophyta</taxon>
        <taxon>Magnoliopsida</taxon>
        <taxon>Liliopsida</taxon>
        <taxon>Poales</taxon>
        <taxon>Poaceae</taxon>
        <taxon>PACMAD clade</taxon>
        <taxon>Arundinoideae</taxon>
        <taxon>Arundineae</taxon>
        <taxon>Arundo</taxon>
    </lineage>
</organism>
<dbReference type="EMBL" id="GBRH01270746">
    <property type="protein sequence ID" value="JAD27149.1"/>
    <property type="molecule type" value="Transcribed_RNA"/>
</dbReference>
<sequence length="55" mass="6506">MHCRYQQESSYYIPVSGDQLVSSSWIHHASMHYLLNKVEEIELLRRGQDGEAERK</sequence>
<reference evidence="1" key="2">
    <citation type="journal article" date="2015" name="Data Brief">
        <title>Shoot transcriptome of the giant reed, Arundo donax.</title>
        <authorList>
            <person name="Barrero R.A."/>
            <person name="Guerrero F.D."/>
            <person name="Moolhuijzen P."/>
            <person name="Goolsby J.A."/>
            <person name="Tidwell J."/>
            <person name="Bellgard S.E."/>
            <person name="Bellgard M.I."/>
        </authorList>
    </citation>
    <scope>NUCLEOTIDE SEQUENCE</scope>
    <source>
        <tissue evidence="1">Shoot tissue taken approximately 20 cm above the soil surface</tissue>
    </source>
</reference>
<accession>A0A0A8YLQ5</accession>
<protein>
    <submittedName>
        <fullName evidence="1">Uncharacterized protein</fullName>
    </submittedName>
</protein>
<evidence type="ECO:0000313" key="1">
    <source>
        <dbReference type="EMBL" id="JAD27149.1"/>
    </source>
</evidence>
<reference evidence="1" key="1">
    <citation type="submission" date="2014-09" db="EMBL/GenBank/DDBJ databases">
        <authorList>
            <person name="Magalhaes I.L.F."/>
            <person name="Oliveira U."/>
            <person name="Santos F.R."/>
            <person name="Vidigal T.H.D.A."/>
            <person name="Brescovit A.D."/>
            <person name="Santos A.J."/>
        </authorList>
    </citation>
    <scope>NUCLEOTIDE SEQUENCE</scope>
    <source>
        <tissue evidence="1">Shoot tissue taken approximately 20 cm above the soil surface</tissue>
    </source>
</reference>
<proteinExistence type="predicted"/>
<dbReference type="AlphaFoldDB" id="A0A0A8YLQ5"/>